<protein>
    <submittedName>
        <fullName evidence="2">Uncharacterized protein</fullName>
    </submittedName>
</protein>
<reference evidence="2 3" key="1">
    <citation type="submission" date="2019-03" db="EMBL/GenBank/DDBJ databases">
        <title>Single cell metagenomics reveals metabolic interactions within the superorganism composed of flagellate Streblomastix strix and complex community of Bacteroidetes bacteria on its surface.</title>
        <authorList>
            <person name="Treitli S.C."/>
            <person name="Kolisko M."/>
            <person name="Husnik F."/>
            <person name="Keeling P."/>
            <person name="Hampl V."/>
        </authorList>
    </citation>
    <scope>NUCLEOTIDE SEQUENCE [LARGE SCALE GENOMIC DNA]</scope>
    <source>
        <strain evidence="2">ST1C</strain>
    </source>
</reference>
<organism evidence="2 3">
    <name type="scientific">Streblomastix strix</name>
    <dbReference type="NCBI Taxonomy" id="222440"/>
    <lineage>
        <taxon>Eukaryota</taxon>
        <taxon>Metamonada</taxon>
        <taxon>Preaxostyla</taxon>
        <taxon>Oxymonadida</taxon>
        <taxon>Streblomastigidae</taxon>
        <taxon>Streblomastix</taxon>
    </lineage>
</organism>
<comment type="caution">
    <text evidence="2">The sequence shown here is derived from an EMBL/GenBank/DDBJ whole genome shotgun (WGS) entry which is preliminary data.</text>
</comment>
<gene>
    <name evidence="2" type="ORF">EZS28_001927</name>
</gene>
<feature type="compositionally biased region" description="Low complexity" evidence="1">
    <location>
        <begin position="501"/>
        <end position="515"/>
    </location>
</feature>
<feature type="compositionally biased region" description="Basic and acidic residues" evidence="1">
    <location>
        <begin position="232"/>
        <end position="272"/>
    </location>
</feature>
<feature type="compositionally biased region" description="Acidic residues" evidence="1">
    <location>
        <begin position="640"/>
        <end position="672"/>
    </location>
</feature>
<evidence type="ECO:0000313" key="3">
    <source>
        <dbReference type="Proteomes" id="UP000324800"/>
    </source>
</evidence>
<evidence type="ECO:0000313" key="2">
    <source>
        <dbReference type="EMBL" id="KAA6402545.1"/>
    </source>
</evidence>
<sequence>MQDKKKESDESNNKMKIRKIKKNTTLQTFIDQLESIFEQISLPPTLRGQSIDELGSLELASLARDSIQQKKLTTVLVPILINLLATQNASEAYFAIQQISRLVNPLQFSNENGNKDSHTLIQPYQKQIVVQTAIAFATNPLFFANLRQHLLINYPMRIHVAILSMLYWLSNACELIGDVSVLNQDQLRDSTVHKPICPFYCGDAIVGSNMIRITGNGDGIKPMQNSFRKKVKNDEKKKKNESKSNQKKNDKKEEEERKLKEKEKEKEIENKEKKKSKKPDKKEKQKQFLSTSLNDVQIRHRDMRYDDIRANLKSSGSRGRERSIERDNKSSFIRRENETYKDKDKKKRLGSVDVSEDQKHKSKHKRHNSVDAVQKKSNDKENQKDKERRKLIEELKIPEKNKKNDKSKQSDKDESKKDKQKEINKENEPPQKLIFESTDAQKQDLNATTNTSTSTNPENKHDTKQEDIKQPQQQDTTKDDKQQQQQTKQIQPSITDDTTAKQSKSPLPKSDSPSADSDERQGDSDMSDTSDTPQPTNISGDIEPQVQLQVSALGNKKEAMATFGVFDDREDDEDDEYMTQFSQGLGLRMQMYSGPGGNTEINAGKNINQQRVNDSMDDTQNSRNEKDKQKKKKKKKNQDGEDDSDSDSDSESSSSDDEDESNSSSEEDYDEEINTKETKTSVSQNKDDTTSSNKSKQDKKSKSKSNTRKTNQESGKSDKKERNDETQRNTQLVKIAAKEVKTINIVEFLIRLNFRRMHGPI</sequence>
<accession>A0A5J4X7E5</accession>
<evidence type="ECO:0000256" key="1">
    <source>
        <dbReference type="SAM" id="MobiDB-lite"/>
    </source>
</evidence>
<feature type="compositionally biased region" description="Polar residues" evidence="1">
    <location>
        <begin position="599"/>
        <end position="622"/>
    </location>
</feature>
<feature type="compositionally biased region" description="Polar residues" evidence="1">
    <location>
        <begin position="438"/>
        <end position="447"/>
    </location>
</feature>
<feature type="compositionally biased region" description="Low complexity" evidence="1">
    <location>
        <begin position="483"/>
        <end position="492"/>
    </location>
</feature>
<dbReference type="AlphaFoldDB" id="A0A5J4X7E5"/>
<dbReference type="Proteomes" id="UP000324800">
    <property type="component" value="Unassembled WGS sequence"/>
</dbReference>
<feature type="compositionally biased region" description="Basic and acidic residues" evidence="1">
    <location>
        <begin position="458"/>
        <end position="469"/>
    </location>
</feature>
<feature type="compositionally biased region" description="Basic and acidic residues" evidence="1">
    <location>
        <begin position="318"/>
        <end position="343"/>
    </location>
</feature>
<feature type="region of interest" description="Disordered" evidence="1">
    <location>
        <begin position="217"/>
        <end position="545"/>
    </location>
</feature>
<name>A0A5J4X7E5_9EUKA</name>
<feature type="compositionally biased region" description="Basic and acidic residues" evidence="1">
    <location>
        <begin position="373"/>
        <end position="429"/>
    </location>
</feature>
<feature type="compositionally biased region" description="Basic and acidic residues" evidence="1">
    <location>
        <begin position="715"/>
        <end position="727"/>
    </location>
</feature>
<dbReference type="EMBL" id="SNRW01000218">
    <property type="protein sequence ID" value="KAA6402545.1"/>
    <property type="molecule type" value="Genomic_DNA"/>
</dbReference>
<feature type="compositionally biased region" description="Polar residues" evidence="1">
    <location>
        <begin position="527"/>
        <end position="539"/>
    </location>
</feature>
<feature type="compositionally biased region" description="Basic and acidic residues" evidence="1">
    <location>
        <begin position="673"/>
        <end position="700"/>
    </location>
</feature>
<feature type="region of interest" description="Disordered" evidence="1">
    <location>
        <begin position="588"/>
        <end position="730"/>
    </location>
</feature>
<proteinExistence type="predicted"/>
<feature type="compositionally biased region" description="Basic and acidic residues" evidence="1">
    <location>
        <begin position="297"/>
        <end position="310"/>
    </location>
</feature>